<feature type="transmembrane region" description="Helical" evidence="8">
    <location>
        <begin position="354"/>
        <end position="372"/>
    </location>
</feature>
<dbReference type="InterPro" id="IPR004763">
    <property type="entry name" value="CusA-like"/>
</dbReference>
<feature type="transmembrane region" description="Helical" evidence="8">
    <location>
        <begin position="379"/>
        <end position="398"/>
    </location>
</feature>
<feature type="transmembrane region" description="Helical" evidence="8">
    <location>
        <begin position="545"/>
        <end position="565"/>
    </location>
</feature>
<comment type="subcellular location">
    <subcellularLocation>
        <location evidence="1">Cell membrane</location>
        <topology evidence="1">Multi-pass membrane protein</topology>
    </subcellularLocation>
</comment>
<dbReference type="Gene3D" id="3.30.2090.10">
    <property type="entry name" value="Multidrug efflux transporter AcrB TolC docking domain, DN and DC subdomains"/>
    <property type="match status" value="2"/>
</dbReference>
<evidence type="ECO:0000256" key="2">
    <source>
        <dbReference type="ARBA" id="ARBA00022448"/>
    </source>
</evidence>
<dbReference type="PANTHER" id="PTHR32063:SF24">
    <property type="entry name" value="CATION EFFLUX SYSTEM (ACRB_ACRD_ACRF FAMILY)"/>
    <property type="match status" value="1"/>
</dbReference>
<dbReference type="AlphaFoldDB" id="A0A381UTQ4"/>
<reference evidence="9" key="1">
    <citation type="submission" date="2018-05" db="EMBL/GenBank/DDBJ databases">
        <authorList>
            <person name="Lanie J.A."/>
            <person name="Ng W.-L."/>
            <person name="Kazmierczak K.M."/>
            <person name="Andrzejewski T.M."/>
            <person name="Davidsen T.M."/>
            <person name="Wayne K.J."/>
            <person name="Tettelin H."/>
            <person name="Glass J.I."/>
            <person name="Rusch D."/>
            <person name="Podicherti R."/>
            <person name="Tsui H.-C.T."/>
            <person name="Winkler M.E."/>
        </authorList>
    </citation>
    <scope>NUCLEOTIDE SEQUENCE</scope>
</reference>
<evidence type="ECO:0000256" key="1">
    <source>
        <dbReference type="ARBA" id="ARBA00004651"/>
    </source>
</evidence>
<dbReference type="Gene3D" id="3.30.70.1320">
    <property type="entry name" value="Multidrug efflux transporter AcrB pore domain like"/>
    <property type="match status" value="1"/>
</dbReference>
<dbReference type="NCBIfam" id="TIGR00914">
    <property type="entry name" value="2A0601"/>
    <property type="match status" value="1"/>
</dbReference>
<keyword evidence="6 8" id="KW-0472">Membrane</keyword>
<keyword evidence="2" id="KW-0813">Transport</keyword>
<dbReference type="InterPro" id="IPR001036">
    <property type="entry name" value="Acrflvin-R"/>
</dbReference>
<evidence type="ECO:0000256" key="4">
    <source>
        <dbReference type="ARBA" id="ARBA00022692"/>
    </source>
</evidence>
<evidence type="ECO:0000313" key="9">
    <source>
        <dbReference type="EMBL" id="SVA31111.1"/>
    </source>
</evidence>
<dbReference type="InterPro" id="IPR027463">
    <property type="entry name" value="AcrB_DN_DC_subdom"/>
</dbReference>
<dbReference type="Gene3D" id="3.30.70.1430">
    <property type="entry name" value="Multidrug efflux transporter AcrB pore domain"/>
    <property type="match status" value="2"/>
</dbReference>
<evidence type="ECO:0000256" key="5">
    <source>
        <dbReference type="ARBA" id="ARBA00022989"/>
    </source>
</evidence>
<dbReference type="PRINTS" id="PR00702">
    <property type="entry name" value="ACRIFLAVINRP"/>
</dbReference>
<feature type="transmembrane region" description="Helical" evidence="8">
    <location>
        <begin position="950"/>
        <end position="976"/>
    </location>
</feature>
<sequence length="1061" mass="115212">MLQRILQFAIANRYLVVVITLVLALVGAMSLSRLPIDAVPDITNNQVQINVVEPALSVEDMERLVTFPIETALTGVPGLQHTRSVSRNGFCQITAVFEDKLDIHLARQLVGERLDRAREDLPQGIEPAMGPITTGLGEVLMWTVVLEKEDDYRTPSGELLTNRVQKLAYLRTVQDWIIRPQMRTVPNVADVDSIGGYVKQYHVLPNPSTLQGYGLTLQDVIGTLERNNRSLGAGYVERHGEAALVRTDGRLRGVDDIAKVVLKEHKGTPVTIGQVAEVTIGGELRQGSASVDGREAVVGTAMMLSGANSRAVAVAARARLEEVKNNLPPGITARAVLDRAHLVHATIDTVAHNLFYGAMLVVVVLFALLGNFRAACLTALAIPLSMLLAALGMTHFGISGNLMSLGAIDFGIIIDGSVIIVENCLRRLGNRQHELGRLLTTKERLEVTRSASLEVRRATAFGETIIIMVYVPILALTGIEGKLFHPMALTVIFALTAAFVLSLTFVPAMVALLVRGKVAEKENRLMSGARNLYAPVLDFALRQRAAIVVAALVLLIGTGVLFTRLGQVFIPQLDEGDIAMHAMRIPSTGIEQSTRMQLHVENAVKKMPEVKVVFSKTGTADIATDPMPPSVSDTFIIFKPRDQWPNPKLSKRALLTKLRKAIADQTGNKWEFTQPIEMRFHEMIAGVRGDVAVKVFGDEPEALRRTAERVAAALSKVDGAEDVKVEQTTGMPIITVRPKREALARHGLDSDTIVDSVNIATGGRTAGQVFQGDRRFDIVVRLPEPLRTNSAALANLPIPIPRHTKGNTHPTGDSHDSRITPTRPLRDLADINRAEGANQVSRENSKRRVVVQCNVRGRDLAGFVDEAREEVTQHVKLPDDAWLVWGGQYENLLSARARLMVLVPLCFVLIFLLLYTTFRAARPALLVFTGVPLALTGGVAALALRGLPFSISAAVGFIALSGIAVLNGLVLVTFINQLREEGKNLEDSIREGALTRLRPVLMTALVASLGFLPMAIATGTGAEVQRPLATVVIGGILTATVLTLVVLPALCRMTFKEKLKD</sequence>
<feature type="transmembrane region" description="Helical" evidence="8">
    <location>
        <begin position="997"/>
        <end position="1016"/>
    </location>
</feature>
<feature type="transmembrane region" description="Helical" evidence="8">
    <location>
        <begin position="925"/>
        <end position="944"/>
    </location>
</feature>
<dbReference type="SUPFAM" id="SSF82693">
    <property type="entry name" value="Multidrug efflux transporter AcrB pore domain, PN1, PN2, PC1 and PC2 subdomains"/>
    <property type="match status" value="3"/>
</dbReference>
<feature type="transmembrane region" description="Helical" evidence="8">
    <location>
        <begin position="491"/>
        <end position="514"/>
    </location>
</feature>
<dbReference type="SUPFAM" id="SSF82866">
    <property type="entry name" value="Multidrug efflux transporter AcrB transmembrane domain"/>
    <property type="match status" value="2"/>
</dbReference>
<feature type="transmembrane region" description="Helical" evidence="8">
    <location>
        <begin position="404"/>
        <end position="425"/>
    </location>
</feature>
<evidence type="ECO:0000256" key="6">
    <source>
        <dbReference type="ARBA" id="ARBA00023136"/>
    </source>
</evidence>
<proteinExistence type="predicted"/>
<keyword evidence="4 8" id="KW-0812">Transmembrane</keyword>
<evidence type="ECO:0000256" key="3">
    <source>
        <dbReference type="ARBA" id="ARBA00022475"/>
    </source>
</evidence>
<dbReference type="SUPFAM" id="SSF82714">
    <property type="entry name" value="Multidrug efflux transporter AcrB TolC docking domain, DN and DC subdomains"/>
    <property type="match status" value="2"/>
</dbReference>
<accession>A0A381UTQ4</accession>
<feature type="transmembrane region" description="Helical" evidence="8">
    <location>
        <begin position="899"/>
        <end position="918"/>
    </location>
</feature>
<evidence type="ECO:0000256" key="7">
    <source>
        <dbReference type="SAM" id="MobiDB-lite"/>
    </source>
</evidence>
<organism evidence="9">
    <name type="scientific">marine metagenome</name>
    <dbReference type="NCBI Taxonomy" id="408172"/>
    <lineage>
        <taxon>unclassified sequences</taxon>
        <taxon>metagenomes</taxon>
        <taxon>ecological metagenomes</taxon>
    </lineage>
</organism>
<dbReference type="Pfam" id="PF00873">
    <property type="entry name" value="ACR_tran"/>
    <property type="match status" value="1"/>
</dbReference>
<protein>
    <submittedName>
        <fullName evidence="9">Uncharacterized protein</fullName>
    </submittedName>
</protein>
<dbReference type="GO" id="GO:0042910">
    <property type="term" value="F:xenobiotic transmembrane transporter activity"/>
    <property type="evidence" value="ECO:0007669"/>
    <property type="project" value="TreeGrafter"/>
</dbReference>
<keyword evidence="5 8" id="KW-1133">Transmembrane helix</keyword>
<dbReference type="GO" id="GO:0005886">
    <property type="term" value="C:plasma membrane"/>
    <property type="evidence" value="ECO:0007669"/>
    <property type="project" value="UniProtKB-SubCell"/>
</dbReference>
<dbReference type="Gene3D" id="1.20.1640.10">
    <property type="entry name" value="Multidrug efflux transporter AcrB transmembrane domain"/>
    <property type="match status" value="2"/>
</dbReference>
<dbReference type="PANTHER" id="PTHR32063">
    <property type="match status" value="1"/>
</dbReference>
<dbReference type="Gene3D" id="3.30.70.1440">
    <property type="entry name" value="Multidrug efflux transporter AcrB pore domain"/>
    <property type="match status" value="1"/>
</dbReference>
<name>A0A381UTQ4_9ZZZZ</name>
<feature type="region of interest" description="Disordered" evidence="7">
    <location>
        <begin position="798"/>
        <end position="822"/>
    </location>
</feature>
<dbReference type="EMBL" id="UINC01007045">
    <property type="protein sequence ID" value="SVA31111.1"/>
    <property type="molecule type" value="Genomic_DNA"/>
</dbReference>
<feature type="compositionally biased region" description="Basic and acidic residues" evidence="7">
    <location>
        <begin position="812"/>
        <end position="822"/>
    </location>
</feature>
<dbReference type="GO" id="GO:0008324">
    <property type="term" value="F:monoatomic cation transmembrane transporter activity"/>
    <property type="evidence" value="ECO:0007669"/>
    <property type="project" value="InterPro"/>
</dbReference>
<feature type="transmembrane region" description="Helical" evidence="8">
    <location>
        <begin position="1028"/>
        <end position="1051"/>
    </location>
</feature>
<evidence type="ECO:0000256" key="8">
    <source>
        <dbReference type="SAM" id="Phobius"/>
    </source>
</evidence>
<feature type="transmembrane region" description="Helical" evidence="8">
    <location>
        <begin position="458"/>
        <end position="479"/>
    </location>
</feature>
<keyword evidence="3" id="KW-1003">Cell membrane</keyword>
<gene>
    <name evidence="9" type="ORF">METZ01_LOCUS83965</name>
</gene>